<feature type="binding site" evidence="10">
    <location>
        <position position="241"/>
    </location>
    <ligand>
        <name>NAD(+)</name>
        <dbReference type="ChEBI" id="CHEBI:57540"/>
    </ligand>
</feature>
<evidence type="ECO:0000256" key="7">
    <source>
        <dbReference type="ARBA" id="ARBA00048313"/>
    </source>
</evidence>
<dbReference type="AlphaFoldDB" id="A0A1D1YYW5"/>
<dbReference type="GO" id="GO:0030060">
    <property type="term" value="F:L-malate dehydrogenase (NAD+) activity"/>
    <property type="evidence" value="ECO:0007669"/>
    <property type="project" value="UniProtKB-EC"/>
</dbReference>
<dbReference type="FunFam" id="3.90.110.10:FF:000001">
    <property type="entry name" value="Malate dehydrogenase"/>
    <property type="match status" value="1"/>
</dbReference>
<dbReference type="GO" id="GO:0006099">
    <property type="term" value="P:tricarboxylic acid cycle"/>
    <property type="evidence" value="ECO:0007669"/>
    <property type="project" value="UniProtKB-KW"/>
</dbReference>
<organism evidence="14">
    <name type="scientific">Anthurium amnicola</name>
    <dbReference type="NCBI Taxonomy" id="1678845"/>
    <lineage>
        <taxon>Eukaryota</taxon>
        <taxon>Viridiplantae</taxon>
        <taxon>Streptophyta</taxon>
        <taxon>Embryophyta</taxon>
        <taxon>Tracheophyta</taxon>
        <taxon>Spermatophyta</taxon>
        <taxon>Magnoliopsida</taxon>
        <taxon>Liliopsida</taxon>
        <taxon>Araceae</taxon>
        <taxon>Pothoideae</taxon>
        <taxon>Potheae</taxon>
        <taxon>Anthurium</taxon>
    </lineage>
</organism>
<dbReference type="GO" id="GO:0019752">
    <property type="term" value="P:carboxylic acid metabolic process"/>
    <property type="evidence" value="ECO:0007669"/>
    <property type="project" value="InterPro"/>
</dbReference>
<feature type="binding site" evidence="10">
    <location>
        <begin position="20"/>
        <end position="26"/>
    </location>
    <ligand>
        <name>NAD(+)</name>
        <dbReference type="ChEBI" id="CHEBI:57540"/>
    </ligand>
</feature>
<evidence type="ECO:0000259" key="12">
    <source>
        <dbReference type="Pfam" id="PF00056"/>
    </source>
</evidence>
<dbReference type="Pfam" id="PF02866">
    <property type="entry name" value="Ldh_1_C"/>
    <property type="match status" value="1"/>
</dbReference>
<feature type="non-terminal residue" evidence="14">
    <location>
        <position position="1"/>
    </location>
</feature>
<evidence type="ECO:0000256" key="2">
    <source>
        <dbReference type="ARBA" id="ARBA00011738"/>
    </source>
</evidence>
<feature type="binding site" evidence="10">
    <location>
        <position position="107"/>
    </location>
    <ligand>
        <name>NAD(+)</name>
        <dbReference type="ChEBI" id="CHEBI:57540"/>
    </ligand>
</feature>
<evidence type="ECO:0000256" key="4">
    <source>
        <dbReference type="ARBA" id="ARBA00022532"/>
    </source>
</evidence>
<dbReference type="EMBL" id="GDJX01008112">
    <property type="protein sequence ID" value="JAT59824.1"/>
    <property type="molecule type" value="Transcribed_RNA"/>
</dbReference>
<evidence type="ECO:0000313" key="14">
    <source>
        <dbReference type="EMBL" id="JAT59824.1"/>
    </source>
</evidence>
<dbReference type="NCBIfam" id="TIGR01772">
    <property type="entry name" value="MDH_euk_gproteo"/>
    <property type="match status" value="1"/>
</dbReference>
<feature type="binding site" evidence="10">
    <location>
        <position position="46"/>
    </location>
    <ligand>
        <name>NAD(+)</name>
        <dbReference type="ChEBI" id="CHEBI:57540"/>
    </ligand>
</feature>
<feature type="binding site" evidence="10">
    <location>
        <begin position="130"/>
        <end position="132"/>
    </location>
    <ligand>
        <name>NAD(+)</name>
        <dbReference type="ChEBI" id="CHEBI:57540"/>
    </ligand>
</feature>
<evidence type="ECO:0000256" key="3">
    <source>
        <dbReference type="ARBA" id="ARBA00012995"/>
    </source>
</evidence>
<reference evidence="14" key="1">
    <citation type="submission" date="2015-07" db="EMBL/GenBank/DDBJ databases">
        <title>Transcriptome Assembly of Anthurium amnicola.</title>
        <authorList>
            <person name="Suzuki J."/>
        </authorList>
    </citation>
    <scope>NUCLEOTIDE SEQUENCE</scope>
</reference>
<dbReference type="Pfam" id="PF00056">
    <property type="entry name" value="Ldh_1_N"/>
    <property type="match status" value="1"/>
</dbReference>
<evidence type="ECO:0000259" key="13">
    <source>
        <dbReference type="Pfam" id="PF02866"/>
    </source>
</evidence>
<dbReference type="EC" id="1.1.1.37" evidence="3"/>
<dbReference type="SUPFAM" id="SSF56327">
    <property type="entry name" value="LDH C-terminal domain-like"/>
    <property type="match status" value="1"/>
</dbReference>
<evidence type="ECO:0000256" key="9">
    <source>
        <dbReference type="PIRSR" id="PIRSR000102-2"/>
    </source>
</evidence>
<feature type="binding site" evidence="9">
    <location>
        <position position="94"/>
    </location>
    <ligand>
        <name>substrate</name>
    </ligand>
</feature>
<feature type="binding site" evidence="9">
    <location>
        <position position="132"/>
    </location>
    <ligand>
        <name>substrate</name>
    </ligand>
</feature>
<evidence type="ECO:0000256" key="1">
    <source>
        <dbReference type="ARBA" id="ARBA00008824"/>
    </source>
</evidence>
<dbReference type="InterPro" id="IPR001557">
    <property type="entry name" value="L-lactate/malate_DH"/>
</dbReference>
<keyword evidence="6 10" id="KW-0520">NAD</keyword>
<evidence type="ECO:0000256" key="8">
    <source>
        <dbReference type="PIRSR" id="PIRSR000102-1"/>
    </source>
</evidence>
<dbReference type="InterPro" id="IPR010097">
    <property type="entry name" value="Malate_DH_type1"/>
</dbReference>
<dbReference type="FunFam" id="3.40.50.720:FF:000013">
    <property type="entry name" value="Malate dehydrogenase"/>
    <property type="match status" value="1"/>
</dbReference>
<dbReference type="InterPro" id="IPR022383">
    <property type="entry name" value="Lactate/malate_DH_C"/>
</dbReference>
<evidence type="ECO:0000256" key="11">
    <source>
        <dbReference type="RuleBase" id="RU003369"/>
    </source>
</evidence>
<name>A0A1D1YYW5_9ARAE</name>
<feature type="binding site" evidence="9">
    <location>
        <position position="100"/>
    </location>
    <ligand>
        <name>substrate</name>
    </ligand>
</feature>
<comment type="subunit">
    <text evidence="2">Homodimer.</text>
</comment>
<gene>
    <name evidence="14" type="primary">mdh-1_3</name>
    <name evidence="14" type="ORF">g.11707</name>
</gene>
<dbReference type="CDD" id="cd01337">
    <property type="entry name" value="MDH_glyoxysomal_mitochondrial"/>
    <property type="match status" value="1"/>
</dbReference>
<evidence type="ECO:0000256" key="5">
    <source>
        <dbReference type="ARBA" id="ARBA00023002"/>
    </source>
</evidence>
<keyword evidence="4" id="KW-0816">Tricarboxylic acid cycle</keyword>
<evidence type="ECO:0000256" key="6">
    <source>
        <dbReference type="ARBA" id="ARBA00023027"/>
    </source>
</evidence>
<evidence type="ECO:0000256" key="10">
    <source>
        <dbReference type="PIRSR" id="PIRSR000102-3"/>
    </source>
</evidence>
<feature type="active site" description="Proton acceptor" evidence="8">
    <location>
        <position position="190"/>
    </location>
</feature>
<dbReference type="GO" id="GO:0005737">
    <property type="term" value="C:cytoplasm"/>
    <property type="evidence" value="ECO:0007669"/>
    <property type="project" value="TreeGrafter"/>
</dbReference>
<comment type="catalytic activity">
    <reaction evidence="7">
        <text>(S)-malate + NAD(+) = oxaloacetate + NADH + H(+)</text>
        <dbReference type="Rhea" id="RHEA:21432"/>
        <dbReference type="ChEBI" id="CHEBI:15378"/>
        <dbReference type="ChEBI" id="CHEBI:15589"/>
        <dbReference type="ChEBI" id="CHEBI:16452"/>
        <dbReference type="ChEBI" id="CHEBI:57540"/>
        <dbReference type="ChEBI" id="CHEBI:57945"/>
        <dbReference type="EC" id="1.1.1.37"/>
    </reaction>
</comment>
<sequence>SLSVCNFVRNLKMVKAVVLGAAGGIGQPLSLLLKLNENITELALYDIVNSPGVAADLSHINTPAKVTGYLPPNDGLKNALTNAHLIVVPAGVPRKPGMTRDDLFKTNAGIVRDLATGIAKYSPDAYVLIISNPVNSTVPIVVEILKKHGVFNAKKIFGVTTLDVLRASTFTSSISGANSHEVRLPVVGGHSGVTIIPLLSQISPSHSFTQEETEALTKRIQFGGDEVVKAKDGAGSATLSMAQAGARFASSILKATVKGESGVVEPSYVHLDADSSGGRQVKDAVDGLDYFSSNIELGKNGVEKIYPLGKLSEYENKLLEAAIPELKANINKGISFVAADESKL</sequence>
<dbReference type="Gene3D" id="3.40.50.720">
    <property type="entry name" value="NAD(P)-binding Rossmann-like Domain"/>
    <property type="match status" value="1"/>
</dbReference>
<dbReference type="PANTHER" id="PTHR11540">
    <property type="entry name" value="MALATE AND LACTATE DEHYDROGENASE"/>
    <property type="match status" value="1"/>
</dbReference>
<comment type="similarity">
    <text evidence="1">Belongs to the LDH/MDH superfamily. MDH type 1 family.</text>
</comment>
<dbReference type="Gene3D" id="3.90.110.10">
    <property type="entry name" value="Lactate dehydrogenase/glycoside hydrolase, family 4, C-terminal"/>
    <property type="match status" value="1"/>
</dbReference>
<feature type="domain" description="Lactate/malate dehydrogenase N-terminal" evidence="12">
    <location>
        <begin position="15"/>
        <end position="158"/>
    </location>
</feature>
<dbReference type="InterPro" id="IPR036291">
    <property type="entry name" value="NAD(P)-bd_dom_sf"/>
</dbReference>
<dbReference type="SUPFAM" id="SSF51735">
    <property type="entry name" value="NAD(P)-binding Rossmann-fold domains"/>
    <property type="match status" value="1"/>
</dbReference>
<keyword evidence="5 11" id="KW-0560">Oxidoreductase</keyword>
<feature type="domain" description="Lactate/malate dehydrogenase C-terminal" evidence="13">
    <location>
        <begin position="160"/>
        <end position="336"/>
    </location>
</feature>
<protein>
    <recommendedName>
        <fullName evidence="3">malate dehydrogenase</fullName>
        <ecNumber evidence="3">1.1.1.37</ecNumber>
    </recommendedName>
</protein>
<dbReference type="InterPro" id="IPR001236">
    <property type="entry name" value="Lactate/malate_DH_N"/>
</dbReference>
<dbReference type="PIRSF" id="PIRSF000102">
    <property type="entry name" value="Lac_mal_DH"/>
    <property type="match status" value="1"/>
</dbReference>
<proteinExistence type="inferred from homology"/>
<feature type="binding site" evidence="9">
    <location>
        <position position="166"/>
    </location>
    <ligand>
        <name>substrate</name>
    </ligand>
</feature>
<dbReference type="PANTHER" id="PTHR11540:SF16">
    <property type="entry name" value="MALATE DEHYDROGENASE, MITOCHONDRIAL"/>
    <property type="match status" value="1"/>
</dbReference>
<dbReference type="InterPro" id="IPR015955">
    <property type="entry name" value="Lactate_DH/Glyco_Ohase_4_C"/>
</dbReference>
<accession>A0A1D1YYW5</accession>